<dbReference type="PIRSF" id="PIRSF000114">
    <property type="entry name" value="Glycerol-3-P_dh"/>
    <property type="match status" value="1"/>
</dbReference>
<dbReference type="SUPFAM" id="SSF48179">
    <property type="entry name" value="6-phosphogluconate dehydrogenase C-terminal domain-like"/>
    <property type="match status" value="1"/>
</dbReference>
<keyword evidence="6" id="KW-1208">Phospholipid metabolism</keyword>
<dbReference type="Pfam" id="PF07479">
    <property type="entry name" value="NAD_Gly3P_dh_C"/>
    <property type="match status" value="1"/>
</dbReference>
<keyword evidence="4" id="KW-0443">Lipid metabolism</keyword>
<keyword evidence="10" id="KW-1185">Reference proteome</keyword>
<evidence type="ECO:0000256" key="3">
    <source>
        <dbReference type="ARBA" id="ARBA00023002"/>
    </source>
</evidence>
<dbReference type="InterPro" id="IPR006109">
    <property type="entry name" value="G3P_DH_NAD-dep_C"/>
</dbReference>
<evidence type="ECO:0000256" key="4">
    <source>
        <dbReference type="ARBA" id="ARBA00023098"/>
    </source>
</evidence>
<evidence type="ECO:0000256" key="6">
    <source>
        <dbReference type="ARBA" id="ARBA00023264"/>
    </source>
</evidence>
<sequence>MPDNATRVLILGHGAMGRAFETLLSARHDVAVWDRDLVTGVETQPLEAAARGREVVMFALPSNPHDELAARLAPCLATNALCVSIAKGLDARGRTPAQVFAQHFGPRRDWAFLYGPMLARELQAGRPGFAMAASLRPSAGARLQALFAGTALHLDCLDDVHGAAWAAILKNVYVPLIGAADGLALGDNLRGFLVAEATRELAGIVEAMGGRADTAYTLAGLGDLVTTATSASSHHRRLGADLATGDATQLAASGANIRSEGVHTVAMVRAHALFAWERFALFALVCDFLDDPARLQAGLDAYLARRFAAPTGR</sequence>
<proteinExistence type="inferred from homology"/>
<dbReference type="PANTHER" id="PTHR11728:SF1">
    <property type="entry name" value="GLYCEROL-3-PHOSPHATE DEHYDROGENASE [NAD(+)] 2, CHLOROPLASTIC"/>
    <property type="match status" value="1"/>
</dbReference>
<keyword evidence="2" id="KW-0444">Lipid biosynthesis</keyword>
<dbReference type="SUPFAM" id="SSF51735">
    <property type="entry name" value="NAD(P)-binding Rossmann-fold domains"/>
    <property type="match status" value="1"/>
</dbReference>
<gene>
    <name evidence="9" type="ORF">ACFQZQ_06245</name>
</gene>
<dbReference type="InterPro" id="IPR006168">
    <property type="entry name" value="G3P_DH_NAD-dep"/>
</dbReference>
<dbReference type="Proteomes" id="UP001597090">
    <property type="component" value="Unassembled WGS sequence"/>
</dbReference>
<dbReference type="RefSeq" id="WP_386811904.1">
    <property type="nucleotide sequence ID" value="NZ_JBHTIH010000003.1"/>
</dbReference>
<dbReference type="EMBL" id="JBHTIH010000003">
    <property type="protein sequence ID" value="MFD0738878.1"/>
    <property type="molecule type" value="Genomic_DNA"/>
</dbReference>
<dbReference type="InterPro" id="IPR013328">
    <property type="entry name" value="6PGD_dom2"/>
</dbReference>
<evidence type="ECO:0000259" key="8">
    <source>
        <dbReference type="Pfam" id="PF07479"/>
    </source>
</evidence>
<evidence type="ECO:0000313" key="9">
    <source>
        <dbReference type="EMBL" id="MFD0738878.1"/>
    </source>
</evidence>
<keyword evidence="5" id="KW-0594">Phospholipid biosynthesis</keyword>
<evidence type="ECO:0000256" key="2">
    <source>
        <dbReference type="ARBA" id="ARBA00022516"/>
    </source>
</evidence>
<dbReference type="Gene3D" id="1.10.1040.10">
    <property type="entry name" value="N-(1-d-carboxylethyl)-l-norvaline Dehydrogenase, domain 2"/>
    <property type="match status" value="1"/>
</dbReference>
<feature type="domain" description="Glycerol-3-phosphate dehydrogenase NAD-dependent N-terminal" evidence="7">
    <location>
        <begin position="43"/>
        <end position="135"/>
    </location>
</feature>
<feature type="domain" description="Glycerol-3-phosphate dehydrogenase NAD-dependent C-terminal" evidence="8">
    <location>
        <begin position="159"/>
        <end position="272"/>
    </location>
</feature>
<dbReference type="Gene3D" id="3.40.50.720">
    <property type="entry name" value="NAD(P)-binding Rossmann-like Domain"/>
    <property type="match status" value="1"/>
</dbReference>
<reference evidence="10" key="1">
    <citation type="journal article" date="2019" name="Int. J. Syst. Evol. Microbiol.">
        <title>The Global Catalogue of Microorganisms (GCM) 10K type strain sequencing project: providing services to taxonomists for standard genome sequencing and annotation.</title>
        <authorList>
            <consortium name="The Broad Institute Genomics Platform"/>
            <consortium name="The Broad Institute Genome Sequencing Center for Infectious Disease"/>
            <person name="Wu L."/>
            <person name="Ma J."/>
        </authorList>
    </citation>
    <scope>NUCLEOTIDE SEQUENCE [LARGE SCALE GENOMIC DNA]</scope>
    <source>
        <strain evidence="10">CCUG 55491</strain>
    </source>
</reference>
<accession>A0ABW2YKJ1</accession>
<dbReference type="InterPro" id="IPR011128">
    <property type="entry name" value="G3P_DH_NAD-dep_N"/>
</dbReference>
<comment type="caution">
    <text evidence="9">The sequence shown here is derived from an EMBL/GenBank/DDBJ whole genome shotgun (WGS) entry which is preliminary data.</text>
</comment>
<keyword evidence="3" id="KW-0560">Oxidoreductase</keyword>
<comment type="similarity">
    <text evidence="1">Belongs to the NAD-dependent glycerol-3-phosphate dehydrogenase family.</text>
</comment>
<protein>
    <submittedName>
        <fullName evidence="9">NAD(P)H-dependent glycerol-3-phosphate dehydrogenase</fullName>
    </submittedName>
</protein>
<dbReference type="InterPro" id="IPR008927">
    <property type="entry name" value="6-PGluconate_DH-like_C_sf"/>
</dbReference>
<dbReference type="Pfam" id="PF01210">
    <property type="entry name" value="NAD_Gly3P_dh_N"/>
    <property type="match status" value="1"/>
</dbReference>
<dbReference type="InterPro" id="IPR036291">
    <property type="entry name" value="NAD(P)-bd_dom_sf"/>
</dbReference>
<organism evidence="9 10">
    <name type="scientific">Lysobacter koreensis</name>
    <dbReference type="NCBI Taxonomy" id="266122"/>
    <lineage>
        <taxon>Bacteria</taxon>
        <taxon>Pseudomonadati</taxon>
        <taxon>Pseudomonadota</taxon>
        <taxon>Gammaproteobacteria</taxon>
        <taxon>Lysobacterales</taxon>
        <taxon>Lysobacteraceae</taxon>
        <taxon>Lysobacter</taxon>
    </lineage>
</organism>
<evidence type="ECO:0000256" key="1">
    <source>
        <dbReference type="ARBA" id="ARBA00011009"/>
    </source>
</evidence>
<evidence type="ECO:0000259" key="7">
    <source>
        <dbReference type="Pfam" id="PF01210"/>
    </source>
</evidence>
<name>A0ABW2YKJ1_9GAMM</name>
<dbReference type="PANTHER" id="PTHR11728">
    <property type="entry name" value="GLYCEROL-3-PHOSPHATE DEHYDROGENASE"/>
    <property type="match status" value="1"/>
</dbReference>
<evidence type="ECO:0000256" key="5">
    <source>
        <dbReference type="ARBA" id="ARBA00023209"/>
    </source>
</evidence>
<evidence type="ECO:0000313" key="10">
    <source>
        <dbReference type="Proteomes" id="UP001597090"/>
    </source>
</evidence>